<reference evidence="2 3" key="1">
    <citation type="submission" date="2020-07" db="EMBL/GenBank/DDBJ databases">
        <title>Sequencing the genomes of 1000 actinobacteria strains.</title>
        <authorList>
            <person name="Klenk H.-P."/>
        </authorList>
    </citation>
    <scope>NUCLEOTIDE SEQUENCE [LARGE SCALE GENOMIC DNA]</scope>
    <source>
        <strain evidence="2 3">DSM 45975</strain>
    </source>
</reference>
<name>A0A839DP86_9PSEU</name>
<dbReference type="InterPro" id="IPR027417">
    <property type="entry name" value="P-loop_NTPase"/>
</dbReference>
<comment type="caution">
    <text evidence="2">The sequence shown here is derived from an EMBL/GenBank/DDBJ whole genome shotgun (WGS) entry which is preliminary data.</text>
</comment>
<gene>
    <name evidence="2" type="ORF">FHX42_001131</name>
</gene>
<dbReference type="Proteomes" id="UP000569329">
    <property type="component" value="Unassembled WGS sequence"/>
</dbReference>
<evidence type="ECO:0008006" key="4">
    <source>
        <dbReference type="Google" id="ProtNLM"/>
    </source>
</evidence>
<keyword evidence="3" id="KW-1185">Reference proteome</keyword>
<evidence type="ECO:0000256" key="1">
    <source>
        <dbReference type="SAM" id="MobiDB-lite"/>
    </source>
</evidence>
<dbReference type="SUPFAM" id="SSF52540">
    <property type="entry name" value="P-loop containing nucleoside triphosphate hydrolases"/>
    <property type="match status" value="1"/>
</dbReference>
<organism evidence="2 3">
    <name type="scientific">Halosaccharopolyspora lacisalsi</name>
    <dbReference type="NCBI Taxonomy" id="1000566"/>
    <lineage>
        <taxon>Bacteria</taxon>
        <taxon>Bacillati</taxon>
        <taxon>Actinomycetota</taxon>
        <taxon>Actinomycetes</taxon>
        <taxon>Pseudonocardiales</taxon>
        <taxon>Pseudonocardiaceae</taxon>
        <taxon>Halosaccharopolyspora</taxon>
    </lineage>
</organism>
<proteinExistence type="predicted"/>
<dbReference type="EMBL" id="JACGWZ010000001">
    <property type="protein sequence ID" value="MBA8823802.1"/>
    <property type="molecule type" value="Genomic_DNA"/>
</dbReference>
<evidence type="ECO:0000313" key="2">
    <source>
        <dbReference type="EMBL" id="MBA8823802.1"/>
    </source>
</evidence>
<protein>
    <recommendedName>
        <fullName evidence="4">MinD-like ATPase involved in chromosome partitioning or flagellar assembly</fullName>
    </recommendedName>
</protein>
<accession>A0A839DP86</accession>
<dbReference type="Gene3D" id="3.40.50.300">
    <property type="entry name" value="P-loop containing nucleotide triphosphate hydrolases"/>
    <property type="match status" value="1"/>
</dbReference>
<sequence>MLIGLCSVKGSPGVTTTALAAAARWPVGDPIVVEADPSGGDLATRFGLPTTPGMVSLATAARRAADPGTVAGHAQRLPGGVRVVAGPVASDQARAALGVLAKRGTRTLHPSTDGDSPLMVDAGRIDHVSSALPVVRGADALLVLARPRADELAHVASMLEAVPTWTRTPGLVLVGAGYSSREVERELQVPVLAALPNDCRGAGVLSGSSMGPGPDRSQLGRAAARLAEAVLDHVRTNEPAGSEEPEEMLLTEPEHVASSGNGVGPR</sequence>
<evidence type="ECO:0000313" key="3">
    <source>
        <dbReference type="Proteomes" id="UP000569329"/>
    </source>
</evidence>
<dbReference type="RefSeq" id="WP_182543050.1">
    <property type="nucleotide sequence ID" value="NZ_JACGWZ010000001.1"/>
</dbReference>
<feature type="region of interest" description="Disordered" evidence="1">
    <location>
        <begin position="233"/>
        <end position="266"/>
    </location>
</feature>
<dbReference type="AlphaFoldDB" id="A0A839DP86"/>